<name>A0A7T5RJA6_9BACT</name>
<organism evidence="1 2">
    <name type="scientific">Candidatus Sungiibacteriota bacterium</name>
    <dbReference type="NCBI Taxonomy" id="2750080"/>
    <lineage>
        <taxon>Bacteria</taxon>
        <taxon>Candidatus Sungiibacteriota</taxon>
    </lineage>
</organism>
<dbReference type="Proteomes" id="UP000595618">
    <property type="component" value="Chromosome"/>
</dbReference>
<dbReference type="AlphaFoldDB" id="A0A7T5RJA6"/>
<evidence type="ECO:0000313" key="1">
    <source>
        <dbReference type="EMBL" id="QQG45147.1"/>
    </source>
</evidence>
<dbReference type="EMBL" id="CP066690">
    <property type="protein sequence ID" value="QQG45147.1"/>
    <property type="molecule type" value="Genomic_DNA"/>
</dbReference>
<sequence length="107" mass="12430">MSEEFVEHVLTKILNYYRLNWIGSLEEEMVKTFVASGGIHDAFHRLDEKINDFIGSIKGGARILSITDQFFVTNTKEWQENRGYGSPATFREKHGVFTRRVEYEPKA</sequence>
<reference evidence="1 2" key="1">
    <citation type="submission" date="2020-07" db="EMBL/GenBank/DDBJ databases">
        <title>Huge and variable diversity of episymbiotic CPR bacteria and DPANN archaea in groundwater ecosystems.</title>
        <authorList>
            <person name="He C.Y."/>
            <person name="Keren R."/>
            <person name="Whittaker M."/>
            <person name="Farag I.F."/>
            <person name="Doudna J."/>
            <person name="Cate J.H.D."/>
            <person name="Banfield J.F."/>
        </authorList>
    </citation>
    <scope>NUCLEOTIDE SEQUENCE [LARGE SCALE GENOMIC DNA]</scope>
    <source>
        <strain evidence="1">NC_groundwater_541_Ag_S-0.1um_46_50</strain>
    </source>
</reference>
<evidence type="ECO:0000313" key="2">
    <source>
        <dbReference type="Proteomes" id="UP000595618"/>
    </source>
</evidence>
<gene>
    <name evidence="1" type="ORF">HYW89_04075</name>
</gene>
<accession>A0A7T5RJA6</accession>
<protein>
    <submittedName>
        <fullName evidence="1">Uncharacterized protein</fullName>
    </submittedName>
</protein>
<proteinExistence type="predicted"/>